<evidence type="ECO:0008006" key="4">
    <source>
        <dbReference type="Google" id="ProtNLM"/>
    </source>
</evidence>
<dbReference type="PANTHER" id="PTHR13282:SF6">
    <property type="entry name" value="PROTEIN FAM32A"/>
    <property type="match status" value="1"/>
</dbReference>
<dbReference type="InterPro" id="IPR013865">
    <property type="entry name" value="FAM32A"/>
</dbReference>
<comment type="similarity">
    <text evidence="1">Belongs to the FAM32 family.</text>
</comment>
<dbReference type="Proteomes" id="UP001497623">
    <property type="component" value="Unassembled WGS sequence"/>
</dbReference>
<dbReference type="AlphaFoldDB" id="A0AAV2Q4Z3"/>
<sequence>AKMAEDEYYVSAGSLKLKGVDESGIKKKKKKKKSKERQKEAFVSREVIEDEEILSKVFVPRMTDSERNFEENRRKMDEKRILKKAMKTHKQKVEEFNAHLDSLSEHHDVPKCSWTK</sequence>
<feature type="non-terminal residue" evidence="2">
    <location>
        <position position="1"/>
    </location>
</feature>
<evidence type="ECO:0000313" key="2">
    <source>
        <dbReference type="EMBL" id="CAL4071620.1"/>
    </source>
</evidence>
<proteinExistence type="inferred from homology"/>
<organism evidence="2 3">
    <name type="scientific">Meganyctiphanes norvegica</name>
    <name type="common">Northern krill</name>
    <name type="synonym">Thysanopoda norvegica</name>
    <dbReference type="NCBI Taxonomy" id="48144"/>
    <lineage>
        <taxon>Eukaryota</taxon>
        <taxon>Metazoa</taxon>
        <taxon>Ecdysozoa</taxon>
        <taxon>Arthropoda</taxon>
        <taxon>Crustacea</taxon>
        <taxon>Multicrustacea</taxon>
        <taxon>Malacostraca</taxon>
        <taxon>Eumalacostraca</taxon>
        <taxon>Eucarida</taxon>
        <taxon>Euphausiacea</taxon>
        <taxon>Euphausiidae</taxon>
        <taxon>Meganyctiphanes</taxon>
    </lineage>
</organism>
<reference evidence="2 3" key="1">
    <citation type="submission" date="2024-05" db="EMBL/GenBank/DDBJ databases">
        <authorList>
            <person name="Wallberg A."/>
        </authorList>
    </citation>
    <scope>NUCLEOTIDE SEQUENCE [LARGE SCALE GENOMIC DNA]</scope>
</reference>
<evidence type="ECO:0000256" key="1">
    <source>
        <dbReference type="ARBA" id="ARBA00008948"/>
    </source>
</evidence>
<keyword evidence="3" id="KW-1185">Reference proteome</keyword>
<accession>A0AAV2Q4Z3</accession>
<gene>
    <name evidence="2" type="ORF">MNOR_LOCUS8604</name>
</gene>
<name>A0AAV2Q4Z3_MEGNR</name>
<dbReference type="GO" id="GO:0005730">
    <property type="term" value="C:nucleolus"/>
    <property type="evidence" value="ECO:0007669"/>
    <property type="project" value="TreeGrafter"/>
</dbReference>
<protein>
    <recommendedName>
        <fullName evidence="4">Protein FAM32A</fullName>
    </recommendedName>
</protein>
<dbReference type="PANTHER" id="PTHR13282">
    <property type="entry name" value="PROTEIN FAM32A"/>
    <property type="match status" value="1"/>
</dbReference>
<comment type="caution">
    <text evidence="2">The sequence shown here is derived from an EMBL/GenBank/DDBJ whole genome shotgun (WGS) entry which is preliminary data.</text>
</comment>
<dbReference type="EMBL" id="CAXKWB010004018">
    <property type="protein sequence ID" value="CAL4071620.1"/>
    <property type="molecule type" value="Genomic_DNA"/>
</dbReference>
<evidence type="ECO:0000313" key="3">
    <source>
        <dbReference type="Proteomes" id="UP001497623"/>
    </source>
</evidence>
<dbReference type="Pfam" id="PF08555">
    <property type="entry name" value="FAM32A"/>
    <property type="match status" value="1"/>
</dbReference>